<keyword evidence="1" id="KW-0067">ATP-binding</keyword>
<dbReference type="PANTHER" id="PTHR11909">
    <property type="entry name" value="CASEIN KINASE-RELATED"/>
    <property type="match status" value="1"/>
</dbReference>
<dbReference type="GO" id="GO:0005524">
    <property type="term" value="F:ATP binding"/>
    <property type="evidence" value="ECO:0007669"/>
    <property type="project" value="UniProtKB-UniRule"/>
</dbReference>
<evidence type="ECO:0000256" key="2">
    <source>
        <dbReference type="SAM" id="MobiDB-lite"/>
    </source>
</evidence>
<keyword evidence="4" id="KW-1185">Reference proteome</keyword>
<feature type="binding site" evidence="1">
    <location>
        <position position="57"/>
    </location>
    <ligand>
        <name>ATP</name>
        <dbReference type="ChEBI" id="CHEBI:30616"/>
    </ligand>
</feature>
<dbReference type="WBParaSite" id="MBELARI_LOCUS14831">
    <property type="protein sequence ID" value="MBELARI_LOCUS14831"/>
    <property type="gene ID" value="MBELARI_LOCUS14831"/>
</dbReference>
<accession>A0AAF3ELN0</accession>
<evidence type="ECO:0000313" key="5">
    <source>
        <dbReference type="WBParaSite" id="MBELARI_LOCUS14831"/>
    </source>
</evidence>
<dbReference type="InterPro" id="IPR017441">
    <property type="entry name" value="Protein_kinase_ATP_BS"/>
</dbReference>
<dbReference type="SUPFAM" id="SSF56112">
    <property type="entry name" value="Protein kinase-like (PK-like)"/>
    <property type="match status" value="1"/>
</dbReference>
<evidence type="ECO:0000259" key="3">
    <source>
        <dbReference type="PROSITE" id="PS50011"/>
    </source>
</evidence>
<dbReference type="SMART" id="SM00220">
    <property type="entry name" value="S_TKc"/>
    <property type="match status" value="1"/>
</dbReference>
<dbReference type="InterPro" id="IPR011009">
    <property type="entry name" value="Kinase-like_dom_sf"/>
</dbReference>
<feature type="region of interest" description="Disordered" evidence="2">
    <location>
        <begin position="320"/>
        <end position="343"/>
    </location>
</feature>
<evidence type="ECO:0000313" key="4">
    <source>
        <dbReference type="Proteomes" id="UP000887575"/>
    </source>
</evidence>
<dbReference type="AlphaFoldDB" id="A0AAF3ELN0"/>
<proteinExistence type="predicted"/>
<dbReference type="Gene3D" id="1.10.510.10">
    <property type="entry name" value="Transferase(Phosphotransferase) domain 1"/>
    <property type="match status" value="1"/>
</dbReference>
<name>A0AAF3ELN0_9BILA</name>
<feature type="domain" description="Protein kinase" evidence="3">
    <location>
        <begin position="30"/>
        <end position="303"/>
    </location>
</feature>
<dbReference type="Proteomes" id="UP000887575">
    <property type="component" value="Unassembled WGS sequence"/>
</dbReference>
<protein>
    <submittedName>
        <fullName evidence="5">Protein kinase domain-containing protein</fullName>
    </submittedName>
</protein>
<sequence length="343" mass="39315">MAAKETAKAQPNTDRLPVVGDELQIENRRYRLQAVLGDGGYGTVFLATDGERKLAVKCERYSKSMLHIEVNVLRVANEQKCKHICDLVDYGSVRHEYSFMVMSLLSKDLHRLRSEQPDRRFSFSTAIRASAQALKAIEELHTAGFLSRDIKPGNFAPGVRDDNHQNRVIFLYDFGLARKYVDKNGNLLPSRKDVGWRGTTRYGSLSAHQRQDLARRDDIESWFYMVVEMTKGSLPWRTVVDRTAVQLAKTHARTSGRVQFLYECPRQFDSLLNMVDDLQFESTPKYEAMMDLINQTCDEHEVKAKDRWDWDDENNSTASLSQTLSLSSKEHVKKDASQDKQLA</sequence>
<evidence type="ECO:0000256" key="1">
    <source>
        <dbReference type="PROSITE-ProRule" id="PRU10141"/>
    </source>
</evidence>
<dbReference type="InterPro" id="IPR050235">
    <property type="entry name" value="CK1_Ser-Thr_kinase"/>
</dbReference>
<reference evidence="5" key="1">
    <citation type="submission" date="2024-02" db="UniProtKB">
        <authorList>
            <consortium name="WormBaseParasite"/>
        </authorList>
    </citation>
    <scope>IDENTIFICATION</scope>
</reference>
<dbReference type="Pfam" id="PF00069">
    <property type="entry name" value="Pkinase"/>
    <property type="match status" value="1"/>
</dbReference>
<dbReference type="PROSITE" id="PS00107">
    <property type="entry name" value="PROTEIN_KINASE_ATP"/>
    <property type="match status" value="1"/>
</dbReference>
<organism evidence="4 5">
    <name type="scientific">Mesorhabditis belari</name>
    <dbReference type="NCBI Taxonomy" id="2138241"/>
    <lineage>
        <taxon>Eukaryota</taxon>
        <taxon>Metazoa</taxon>
        <taxon>Ecdysozoa</taxon>
        <taxon>Nematoda</taxon>
        <taxon>Chromadorea</taxon>
        <taxon>Rhabditida</taxon>
        <taxon>Rhabditina</taxon>
        <taxon>Rhabditomorpha</taxon>
        <taxon>Rhabditoidea</taxon>
        <taxon>Rhabditidae</taxon>
        <taxon>Mesorhabditinae</taxon>
        <taxon>Mesorhabditis</taxon>
    </lineage>
</organism>
<dbReference type="PROSITE" id="PS50011">
    <property type="entry name" value="PROTEIN_KINASE_DOM"/>
    <property type="match status" value="1"/>
</dbReference>
<keyword evidence="1" id="KW-0547">Nucleotide-binding</keyword>
<dbReference type="InterPro" id="IPR000719">
    <property type="entry name" value="Prot_kinase_dom"/>
</dbReference>
<dbReference type="GO" id="GO:0004672">
    <property type="term" value="F:protein kinase activity"/>
    <property type="evidence" value="ECO:0007669"/>
    <property type="project" value="InterPro"/>
</dbReference>
<feature type="compositionally biased region" description="Basic and acidic residues" evidence="2">
    <location>
        <begin position="328"/>
        <end position="343"/>
    </location>
</feature>